<name>A0A6A5V5M7_9PLEO</name>
<dbReference type="EMBL" id="ML976689">
    <property type="protein sequence ID" value="KAF1972168.1"/>
    <property type="molecule type" value="Genomic_DNA"/>
</dbReference>
<proteinExistence type="predicted"/>
<dbReference type="AlphaFoldDB" id="A0A6A5V5M7"/>
<dbReference type="Proteomes" id="UP000800036">
    <property type="component" value="Unassembled WGS sequence"/>
</dbReference>
<evidence type="ECO:0000313" key="1">
    <source>
        <dbReference type="EMBL" id="KAF1972168.1"/>
    </source>
</evidence>
<evidence type="ECO:0000313" key="2">
    <source>
        <dbReference type="Proteomes" id="UP000800036"/>
    </source>
</evidence>
<gene>
    <name evidence="1" type="ORF">BU23DRAFT_166897</name>
</gene>
<organism evidence="1 2">
    <name type="scientific">Bimuria novae-zelandiae CBS 107.79</name>
    <dbReference type="NCBI Taxonomy" id="1447943"/>
    <lineage>
        <taxon>Eukaryota</taxon>
        <taxon>Fungi</taxon>
        <taxon>Dikarya</taxon>
        <taxon>Ascomycota</taxon>
        <taxon>Pezizomycotina</taxon>
        <taxon>Dothideomycetes</taxon>
        <taxon>Pleosporomycetidae</taxon>
        <taxon>Pleosporales</taxon>
        <taxon>Massarineae</taxon>
        <taxon>Didymosphaeriaceae</taxon>
        <taxon>Bimuria</taxon>
    </lineage>
</organism>
<keyword evidence="2" id="KW-1185">Reference proteome</keyword>
<sequence>MVVRQLCADSVIRLMNRDFEVDDHRLSASTGRWEYKLKDPFTGTLWEYGRWFAESYLKAKY</sequence>
<accession>A0A6A5V5M7</accession>
<protein>
    <submittedName>
        <fullName evidence="1">Uncharacterized protein</fullName>
    </submittedName>
</protein>
<dbReference type="OrthoDB" id="3559580at2759"/>
<reference evidence="1" key="1">
    <citation type="journal article" date="2020" name="Stud. Mycol.">
        <title>101 Dothideomycetes genomes: a test case for predicting lifestyles and emergence of pathogens.</title>
        <authorList>
            <person name="Haridas S."/>
            <person name="Albert R."/>
            <person name="Binder M."/>
            <person name="Bloem J."/>
            <person name="Labutti K."/>
            <person name="Salamov A."/>
            <person name="Andreopoulos B."/>
            <person name="Baker S."/>
            <person name="Barry K."/>
            <person name="Bills G."/>
            <person name="Bluhm B."/>
            <person name="Cannon C."/>
            <person name="Castanera R."/>
            <person name="Culley D."/>
            <person name="Daum C."/>
            <person name="Ezra D."/>
            <person name="Gonzalez J."/>
            <person name="Henrissat B."/>
            <person name="Kuo A."/>
            <person name="Liang C."/>
            <person name="Lipzen A."/>
            <person name="Lutzoni F."/>
            <person name="Magnuson J."/>
            <person name="Mondo S."/>
            <person name="Nolan M."/>
            <person name="Ohm R."/>
            <person name="Pangilinan J."/>
            <person name="Park H.-J."/>
            <person name="Ramirez L."/>
            <person name="Alfaro M."/>
            <person name="Sun H."/>
            <person name="Tritt A."/>
            <person name="Yoshinaga Y."/>
            <person name="Zwiers L.-H."/>
            <person name="Turgeon B."/>
            <person name="Goodwin S."/>
            <person name="Spatafora J."/>
            <person name="Crous P."/>
            <person name="Grigoriev I."/>
        </authorList>
    </citation>
    <scope>NUCLEOTIDE SEQUENCE</scope>
    <source>
        <strain evidence="1">CBS 107.79</strain>
    </source>
</reference>